<accession>A0ACD5HXE2</accession>
<gene>
    <name evidence="1" type="ORF">DEQ67_001380</name>
</gene>
<proteinExistence type="predicted"/>
<dbReference type="Proteomes" id="UP000257089">
    <property type="component" value="Chromosome"/>
</dbReference>
<evidence type="ECO:0000313" key="2">
    <source>
        <dbReference type="Proteomes" id="UP000257089"/>
    </source>
</evidence>
<organism evidence="1 2">
    <name type="scientific">Haloferax sp. Atlit-48N</name>
    <dbReference type="NCBI Taxonomy" id="2077198"/>
    <lineage>
        <taxon>Archaea</taxon>
        <taxon>Methanobacteriati</taxon>
        <taxon>Methanobacteriota</taxon>
        <taxon>Stenosarchaea group</taxon>
        <taxon>Halobacteria</taxon>
        <taxon>Halobacteriales</taxon>
        <taxon>Haloferacaceae</taxon>
        <taxon>Haloferax</taxon>
    </lineage>
</organism>
<dbReference type="EMBL" id="CP137689">
    <property type="protein sequence ID" value="XRJ20007.1"/>
    <property type="molecule type" value="Genomic_DNA"/>
</dbReference>
<sequence length="636" mass="70986">MELIGVEIRGFRRFGDPVNVRLLEGVIAIVGQNEAGKTSFLEALEELNSQDEVAKRDRTRRIDTETEVKVRFELDEDDWADLQPIDGAEDIEQCTLSKKERGEIVVNLEPAPSHDLEPRKNVRSRMKEFTESDIFSDKIGGRMKSEIQSLVDILDSDEDYLESDILALMKGPITHLESLAQKSDTEEYDVKMVSDLKEDMERLIEHEEQSSPEKARRILRQRRPGFIRFDEECRDLKPIYDLKEEVPGPPKALDNLAELADLDLETLRDAVIEENIAFRDDLLESANDALNSKFSEAWVRSDVVPVLSVDGTVLHVNVRTPDDRNRAPIDQRSEGLRWFIALVSFLNQKGATQPVLLVDEAESHLSYDAQAELIEVLETQDIAQKVIYTTHSAGCLPSDLGRGIRPVITQEGERSDIRNGFWMDGPGFKPIMGAMGLGPLAFSMTRNALIAEGPSETILLPTLIRQATGKSELQYQVAPGASNVGGAGLPELLSETGRSVILLDGDDAGVKSKKTLTDTGADPEKVRTYRDFGGEPLVFEDLIDPGIYTEAVNEELNTWQNPDSDLVSSDLPDMNRVGAVEQWCNDQGLDSPVKTNVCQRLAEKASQGEQVVDSDKTQVLIELNDWAEEHFVLFTN</sequence>
<protein>
    <submittedName>
        <fullName evidence="1">AAA family ATPase</fullName>
    </submittedName>
</protein>
<evidence type="ECO:0000313" key="1">
    <source>
        <dbReference type="EMBL" id="XRJ20007.1"/>
    </source>
</evidence>
<reference evidence="1" key="1">
    <citation type="submission" date="2023-10" db="EMBL/GenBank/DDBJ databases">
        <title>A new archaeal virus that suppresses the transcription of host immunity genes.</title>
        <authorList>
            <person name="Turgeman-Grott I."/>
            <person name="Golan N."/>
            <person name="Neri U."/>
            <person name="Naki D."/>
            <person name="Altman N."/>
            <person name="Eizenshtein K."/>
            <person name="Choudhary D."/>
            <person name="Levi R."/>
            <person name="Himani H."/>
            <person name="Reshef L."/>
            <person name="Papke T.R."/>
            <person name="Gophna U."/>
        </authorList>
    </citation>
    <scope>NUCLEOTIDE SEQUENCE</scope>
    <source>
        <strain evidence="1">Atlit-48N</strain>
    </source>
</reference>
<name>A0ACD5HXE2_9EURY</name>